<dbReference type="PANTHER" id="PTHR47506">
    <property type="entry name" value="TRANSCRIPTIONAL REGULATORY PROTEIN"/>
    <property type="match status" value="1"/>
</dbReference>
<organism evidence="6 7">
    <name type="scientific">Halobacillus salinarum</name>
    <dbReference type="NCBI Taxonomy" id="2932257"/>
    <lineage>
        <taxon>Bacteria</taxon>
        <taxon>Bacillati</taxon>
        <taxon>Bacillota</taxon>
        <taxon>Bacilli</taxon>
        <taxon>Bacillales</taxon>
        <taxon>Bacillaceae</taxon>
        <taxon>Halobacillus</taxon>
    </lineage>
</organism>
<keyword evidence="7" id="KW-1185">Reference proteome</keyword>
<dbReference type="InterPro" id="IPR001647">
    <property type="entry name" value="HTH_TetR"/>
</dbReference>
<protein>
    <submittedName>
        <fullName evidence="6">TetR/AcrR family transcriptional regulator</fullName>
    </submittedName>
</protein>
<evidence type="ECO:0000259" key="5">
    <source>
        <dbReference type="PROSITE" id="PS50977"/>
    </source>
</evidence>
<feature type="domain" description="HTH tetR-type" evidence="5">
    <location>
        <begin position="1"/>
        <end position="60"/>
    </location>
</feature>
<evidence type="ECO:0000256" key="2">
    <source>
        <dbReference type="ARBA" id="ARBA00023125"/>
    </source>
</evidence>
<evidence type="ECO:0000256" key="4">
    <source>
        <dbReference type="PROSITE-ProRule" id="PRU00335"/>
    </source>
</evidence>
<evidence type="ECO:0000313" key="7">
    <source>
        <dbReference type="Proteomes" id="UP000831787"/>
    </source>
</evidence>
<name>A0ABY4EIA6_9BACI</name>
<feature type="DNA-binding region" description="H-T-H motif" evidence="4">
    <location>
        <begin position="23"/>
        <end position="42"/>
    </location>
</feature>
<gene>
    <name evidence="6" type="ORF">MUN89_18240</name>
</gene>
<evidence type="ECO:0000256" key="1">
    <source>
        <dbReference type="ARBA" id="ARBA00023015"/>
    </source>
</evidence>
<dbReference type="EMBL" id="CP095073">
    <property type="protein sequence ID" value="UOQ43798.1"/>
    <property type="molecule type" value="Genomic_DNA"/>
</dbReference>
<keyword evidence="1" id="KW-0805">Transcription regulation</keyword>
<keyword evidence="3" id="KW-0804">Transcription</keyword>
<proteinExistence type="predicted"/>
<dbReference type="PRINTS" id="PR00455">
    <property type="entry name" value="HTHTETR"/>
</dbReference>
<reference evidence="6 7" key="1">
    <citation type="submission" date="2022-04" db="EMBL/GenBank/DDBJ databases">
        <title>Halobacillus sp. isolated from saltern.</title>
        <authorList>
            <person name="Won M."/>
            <person name="Lee C.-M."/>
            <person name="Woen H.-Y."/>
            <person name="Kwon S.-W."/>
        </authorList>
    </citation>
    <scope>NUCLEOTIDE SEQUENCE [LARGE SCALE GENOMIC DNA]</scope>
    <source>
        <strain evidence="6 7">SSBR10-3</strain>
    </source>
</reference>
<dbReference type="RefSeq" id="WP_244709251.1">
    <property type="nucleotide sequence ID" value="NZ_CP095073.1"/>
</dbReference>
<evidence type="ECO:0000256" key="3">
    <source>
        <dbReference type="ARBA" id="ARBA00023163"/>
    </source>
</evidence>
<dbReference type="SUPFAM" id="SSF46689">
    <property type="entry name" value="Homeodomain-like"/>
    <property type="match status" value="1"/>
</dbReference>
<dbReference type="InterPro" id="IPR036271">
    <property type="entry name" value="Tet_transcr_reg_TetR-rel_C_sf"/>
</dbReference>
<dbReference type="InterPro" id="IPR009057">
    <property type="entry name" value="Homeodomain-like_sf"/>
</dbReference>
<dbReference type="Proteomes" id="UP000831787">
    <property type="component" value="Chromosome"/>
</dbReference>
<dbReference type="Gene3D" id="1.10.357.10">
    <property type="entry name" value="Tetracycline Repressor, domain 2"/>
    <property type="match status" value="1"/>
</dbReference>
<dbReference type="Gene3D" id="1.10.10.60">
    <property type="entry name" value="Homeodomain-like"/>
    <property type="match status" value="1"/>
</dbReference>
<evidence type="ECO:0000313" key="6">
    <source>
        <dbReference type="EMBL" id="UOQ43798.1"/>
    </source>
</evidence>
<dbReference type="Pfam" id="PF00440">
    <property type="entry name" value="TetR_N"/>
    <property type="match status" value="1"/>
</dbReference>
<dbReference type="SUPFAM" id="SSF48498">
    <property type="entry name" value="Tetracyclin repressor-like, C-terminal domain"/>
    <property type="match status" value="1"/>
</dbReference>
<dbReference type="PROSITE" id="PS50977">
    <property type="entry name" value="HTH_TETR_2"/>
    <property type="match status" value="1"/>
</dbReference>
<accession>A0ABY4EIA6</accession>
<keyword evidence="2 4" id="KW-0238">DNA-binding</keyword>
<sequence length="196" mass="22920">MTRESIIAAGLKCFALYGYQHTSLANIADEVGIKKPSLYNHFDSKEAIFLGVLEDVSKREMEYLDSITTLSANNSIQDRLHQLYDLYIKHMSNSMEGLFFKRVTFFPPEEFTEEIKQVFLKVENEMTKLIRPVIEQGKKDRVVRPLPTETLTSSFYTLLDGLFLEENFYDKDVFEKRQSASWEIFWLGIKHPELEE</sequence>
<dbReference type="PANTHER" id="PTHR47506:SF1">
    <property type="entry name" value="HTH-TYPE TRANSCRIPTIONAL REGULATOR YJDC"/>
    <property type="match status" value="1"/>
</dbReference>